<dbReference type="Gene3D" id="3.40.50.2300">
    <property type="match status" value="1"/>
</dbReference>
<gene>
    <name evidence="3" type="ORF">NM961_15690</name>
</gene>
<feature type="modified residue" description="4-aspartylphosphate" evidence="1">
    <location>
        <position position="53"/>
    </location>
</feature>
<keyword evidence="4" id="KW-1185">Reference proteome</keyword>
<organism evidence="3 4">
    <name type="scientific">Tahibacter harae</name>
    <dbReference type="NCBI Taxonomy" id="2963937"/>
    <lineage>
        <taxon>Bacteria</taxon>
        <taxon>Pseudomonadati</taxon>
        <taxon>Pseudomonadota</taxon>
        <taxon>Gammaproteobacteria</taxon>
        <taxon>Lysobacterales</taxon>
        <taxon>Rhodanobacteraceae</taxon>
        <taxon>Tahibacter</taxon>
    </lineage>
</organism>
<accession>A0ABT1QV50</accession>
<dbReference type="SMART" id="SM00448">
    <property type="entry name" value="REC"/>
    <property type="match status" value="1"/>
</dbReference>
<keyword evidence="1" id="KW-0597">Phosphoprotein</keyword>
<evidence type="ECO:0000259" key="2">
    <source>
        <dbReference type="PROSITE" id="PS50110"/>
    </source>
</evidence>
<proteinExistence type="predicted"/>
<dbReference type="Pfam" id="PF00072">
    <property type="entry name" value="Response_reg"/>
    <property type="match status" value="1"/>
</dbReference>
<dbReference type="SUPFAM" id="SSF52172">
    <property type="entry name" value="CheY-like"/>
    <property type="match status" value="1"/>
</dbReference>
<name>A0ABT1QV50_9GAMM</name>
<feature type="domain" description="Response regulatory" evidence="2">
    <location>
        <begin position="2"/>
        <end position="148"/>
    </location>
</feature>
<evidence type="ECO:0000313" key="4">
    <source>
        <dbReference type="Proteomes" id="UP001165498"/>
    </source>
</evidence>
<reference evidence="3" key="1">
    <citation type="submission" date="2022-07" db="EMBL/GenBank/DDBJ databases">
        <title>Tahibacter sp., a new gammaproteobacterium isolated from the silt sample collected at pig farm.</title>
        <authorList>
            <person name="Chen H."/>
        </authorList>
    </citation>
    <scope>NUCLEOTIDE SEQUENCE</scope>
    <source>
        <strain evidence="3">P2K</strain>
    </source>
</reference>
<comment type="caution">
    <text evidence="3">The sequence shown here is derived from an EMBL/GenBank/DDBJ whole genome shotgun (WGS) entry which is preliminary data.</text>
</comment>
<protein>
    <submittedName>
        <fullName evidence="3">Response regulator</fullName>
    </submittedName>
</protein>
<sequence>MRVLIADDEPPKLRNLEEAVEKILPGVTVSFAKSVKSAIAEIAAQSPDLVLLDMSLPTFDVSAGEPGGRPQGTGGEEVLRYMKFRRMSSPVVIVTQYEAFNKNGRQIELSSLEARLISEHGKIFRGFVYYGPLTDSWRMRLEEKLREAFDGVSE</sequence>
<dbReference type="CDD" id="cd00156">
    <property type="entry name" value="REC"/>
    <property type="match status" value="1"/>
</dbReference>
<evidence type="ECO:0000256" key="1">
    <source>
        <dbReference type="PROSITE-ProRule" id="PRU00169"/>
    </source>
</evidence>
<dbReference type="InterPro" id="IPR011006">
    <property type="entry name" value="CheY-like_superfamily"/>
</dbReference>
<dbReference type="PROSITE" id="PS50110">
    <property type="entry name" value="RESPONSE_REGULATORY"/>
    <property type="match status" value="1"/>
</dbReference>
<evidence type="ECO:0000313" key="3">
    <source>
        <dbReference type="EMBL" id="MCQ4166164.1"/>
    </source>
</evidence>
<dbReference type="EMBL" id="JANFQO010000014">
    <property type="protein sequence ID" value="MCQ4166164.1"/>
    <property type="molecule type" value="Genomic_DNA"/>
</dbReference>
<dbReference type="RefSeq" id="WP_255915351.1">
    <property type="nucleotide sequence ID" value="NZ_JANFQO010000014.1"/>
</dbReference>
<dbReference type="InterPro" id="IPR001789">
    <property type="entry name" value="Sig_transdc_resp-reg_receiver"/>
</dbReference>
<dbReference type="Proteomes" id="UP001165498">
    <property type="component" value="Unassembled WGS sequence"/>
</dbReference>